<dbReference type="AlphaFoldDB" id="A0A2H0UEF8"/>
<gene>
    <name evidence="3" type="ORF">COU16_00960</name>
</gene>
<dbReference type="GO" id="GO:0004222">
    <property type="term" value="F:metalloendopeptidase activity"/>
    <property type="evidence" value="ECO:0007669"/>
    <property type="project" value="TreeGrafter"/>
</dbReference>
<dbReference type="PANTHER" id="PTHR21666">
    <property type="entry name" value="PEPTIDASE-RELATED"/>
    <property type="match status" value="1"/>
</dbReference>
<dbReference type="Gene3D" id="2.70.70.10">
    <property type="entry name" value="Glucose Permease (Domain IIA)"/>
    <property type="match status" value="1"/>
</dbReference>
<dbReference type="InterPro" id="IPR016047">
    <property type="entry name" value="M23ase_b-sheet_dom"/>
</dbReference>
<dbReference type="InterPro" id="IPR050570">
    <property type="entry name" value="Cell_wall_metabolism_enzyme"/>
</dbReference>
<evidence type="ECO:0000313" key="3">
    <source>
        <dbReference type="EMBL" id="PIR84740.1"/>
    </source>
</evidence>
<keyword evidence="1" id="KW-0175">Coiled coil</keyword>
<evidence type="ECO:0000256" key="1">
    <source>
        <dbReference type="SAM" id="Coils"/>
    </source>
</evidence>
<evidence type="ECO:0000313" key="4">
    <source>
        <dbReference type="Proteomes" id="UP000229344"/>
    </source>
</evidence>
<proteinExistence type="predicted"/>
<dbReference type="Gene3D" id="6.10.250.3150">
    <property type="match status" value="1"/>
</dbReference>
<dbReference type="SUPFAM" id="SSF51261">
    <property type="entry name" value="Duplicated hybrid motif"/>
    <property type="match status" value="1"/>
</dbReference>
<dbReference type="Pfam" id="PF01551">
    <property type="entry name" value="Peptidase_M23"/>
    <property type="match status" value="1"/>
</dbReference>
<dbReference type="CDD" id="cd12797">
    <property type="entry name" value="M23_peptidase"/>
    <property type="match status" value="1"/>
</dbReference>
<reference evidence="4" key="1">
    <citation type="submission" date="2017-09" db="EMBL/GenBank/DDBJ databases">
        <title>Depth-based differentiation of microbial function through sediment-hosted aquifers and enrichment of novel symbionts in the deep terrestrial subsurface.</title>
        <authorList>
            <person name="Probst A.J."/>
            <person name="Ladd B."/>
            <person name="Jarett J.K."/>
            <person name="Geller-Mcgrath D.E."/>
            <person name="Sieber C.M.K."/>
            <person name="Emerson J.B."/>
            <person name="Anantharaman K."/>
            <person name="Thomas B.C."/>
            <person name="Malmstrom R."/>
            <person name="Stieglmeier M."/>
            <person name="Klingl A."/>
            <person name="Woyke T."/>
            <person name="Ryan C.M."/>
            <person name="Banfield J.F."/>
        </authorList>
    </citation>
    <scope>NUCLEOTIDE SEQUENCE [LARGE SCALE GENOMIC DNA]</scope>
</reference>
<sequence>MIAHRNWIQAFFIGFALVVLPYFILQSTDVFAQSEAERLQAQISESNSRLAEIQKQISKLEGQLQEVGAEKSTLQSAINKLELERKNIEANISYTQNKIGATDLQISKLTIEIGDTQSTIQKDEAAIAEMVRRLNESDQDPLMVTLLQHKKLSDFWDSIETLMQVRSAMSANIAQLSDSKNLLESQRGENTTKRGELVQLKDQYSSQNEILKSTKASKATLLAKTKGQEAAYQAQLAEQKAAAEKIAAQLRDYESQLSYILDPSSIPKAGAAVFNWPLTNIIITQYFGNTAFAKSGAYSGNGHNGMDFGVPVGTKIYAPLSGTVRATGNTDSVAGCYSYGKWTLIDHANGLSTLYAHQSTISVSPGQRVNTGDVIGYSGNTGYSTGPHLHFTVLVSDAVKVLKFSDFKSVTSCGAATTPVSALNAYLNPLDYLPKI</sequence>
<feature type="coiled-coil region" evidence="1">
    <location>
        <begin position="36"/>
        <end position="98"/>
    </location>
</feature>
<dbReference type="InterPro" id="IPR011055">
    <property type="entry name" value="Dup_hybrid_motif"/>
</dbReference>
<dbReference type="Proteomes" id="UP000229344">
    <property type="component" value="Unassembled WGS sequence"/>
</dbReference>
<accession>A0A2H0UEF8</accession>
<dbReference type="PANTHER" id="PTHR21666:SF270">
    <property type="entry name" value="MUREIN HYDROLASE ACTIVATOR ENVC"/>
    <property type="match status" value="1"/>
</dbReference>
<feature type="domain" description="M23ase beta-sheet core" evidence="2">
    <location>
        <begin position="302"/>
        <end position="395"/>
    </location>
</feature>
<evidence type="ECO:0000259" key="2">
    <source>
        <dbReference type="Pfam" id="PF01551"/>
    </source>
</evidence>
<protein>
    <recommendedName>
        <fullName evidence="2">M23ase beta-sheet core domain-containing protein</fullName>
    </recommendedName>
</protein>
<name>A0A2H0UEF8_9BACT</name>
<organism evidence="3 4">
    <name type="scientific">Candidatus Kaiserbacteria bacterium CG10_big_fil_rev_8_21_14_0_10_47_16</name>
    <dbReference type="NCBI Taxonomy" id="1974608"/>
    <lineage>
        <taxon>Bacteria</taxon>
        <taxon>Candidatus Kaiseribacteriota</taxon>
    </lineage>
</organism>
<dbReference type="EMBL" id="PFBI01000004">
    <property type="protein sequence ID" value="PIR84740.1"/>
    <property type="molecule type" value="Genomic_DNA"/>
</dbReference>
<comment type="caution">
    <text evidence="3">The sequence shown here is derived from an EMBL/GenBank/DDBJ whole genome shotgun (WGS) entry which is preliminary data.</text>
</comment>